<dbReference type="InterPro" id="IPR004688">
    <property type="entry name" value="Ni/Co_transpt"/>
</dbReference>
<protein>
    <recommendedName>
        <fullName evidence="8">Nickel/cobalt efflux system</fullName>
    </recommendedName>
</protein>
<keyword evidence="3 8" id="KW-0813">Transport</keyword>
<evidence type="ECO:0000256" key="6">
    <source>
        <dbReference type="ARBA" id="ARBA00022989"/>
    </source>
</evidence>
<dbReference type="RefSeq" id="WP_099914400.1">
    <property type="nucleotide sequence ID" value="NZ_BMHS01000003.1"/>
</dbReference>
<evidence type="ECO:0000256" key="1">
    <source>
        <dbReference type="ARBA" id="ARBA00004127"/>
    </source>
</evidence>
<evidence type="ECO:0000313" key="10">
    <source>
        <dbReference type="Proteomes" id="UP000228593"/>
    </source>
</evidence>
<feature type="transmembrane region" description="Helical" evidence="8">
    <location>
        <begin position="228"/>
        <end position="249"/>
    </location>
</feature>
<keyword evidence="7 8" id="KW-0472">Membrane</keyword>
<feature type="transmembrane region" description="Helical" evidence="8">
    <location>
        <begin position="87"/>
        <end position="115"/>
    </location>
</feature>
<dbReference type="AlphaFoldDB" id="A0A2G8T6N9"/>
<feature type="transmembrane region" description="Helical" evidence="8">
    <location>
        <begin position="202"/>
        <end position="222"/>
    </location>
</feature>
<comment type="subcellular location">
    <subcellularLocation>
        <location evidence="8">Cell membrane</location>
        <topology evidence="8">Multi-pass membrane protein</topology>
    </subcellularLocation>
    <subcellularLocation>
        <location evidence="1">Endomembrane system</location>
        <topology evidence="1">Multi-pass membrane protein</topology>
    </subcellularLocation>
</comment>
<keyword evidence="5 8" id="KW-0812">Transmembrane</keyword>
<dbReference type="PANTHER" id="PTHR31611">
    <property type="entry name" value="HIGH-AFFINITY NICKEL TRANSPORT PROTEIN NIC1"/>
    <property type="match status" value="1"/>
</dbReference>
<dbReference type="GO" id="GO:0005886">
    <property type="term" value="C:plasma membrane"/>
    <property type="evidence" value="ECO:0007669"/>
    <property type="project" value="UniProtKB-SubCell"/>
</dbReference>
<comment type="similarity">
    <text evidence="2 8">Belongs to the NiCoT transporter (TC 2.A.52) family.</text>
</comment>
<dbReference type="PANTHER" id="PTHR31611:SF0">
    <property type="entry name" value="HIGH-AFFINITY NICKEL TRANSPORT PROTEIN NIC1"/>
    <property type="match status" value="1"/>
</dbReference>
<name>A0A2G8T6N9_9BURK</name>
<evidence type="ECO:0000256" key="3">
    <source>
        <dbReference type="ARBA" id="ARBA00022448"/>
    </source>
</evidence>
<keyword evidence="10" id="KW-1185">Reference proteome</keyword>
<feature type="transmembrane region" description="Helical" evidence="8">
    <location>
        <begin position="270"/>
        <end position="296"/>
    </location>
</feature>
<sequence>MLTFFCSIFDDRDDNVRQKTIALYTFLVAANIGAWVWAWIVFQDHPYLLASAVLAYTLGLRHAVDADHIAGIDNVSRKLMQEGKRPLTAGLFFSLGHSTVVTLMSVAVGVAAVTMQAHFGSMKHIGALIGTSVSAFYLFLLALVNLTVLIAVCRTFAAVQRGEALREFDLDLLLNQRGLVARWFRPLFRITTRSWHMYPMGFLFGLGFDTATEVALFGIAAAQAVDGMSLWTIMVFPALFAAGMSLVDTADCTLMQGAYGWAFAKPIRKLYYNITITFISVLVASGIASIQVLGLLRERCAMTGVFWDGVGALNAHFGLLGYGIIGIFIACWIISFLVYKFKRYDAIEVRFQ</sequence>
<evidence type="ECO:0000256" key="2">
    <source>
        <dbReference type="ARBA" id="ARBA00010892"/>
    </source>
</evidence>
<keyword evidence="6 8" id="KW-1133">Transmembrane helix</keyword>
<evidence type="ECO:0000256" key="4">
    <source>
        <dbReference type="ARBA" id="ARBA00022596"/>
    </source>
</evidence>
<keyword evidence="4" id="KW-0533">Nickel</keyword>
<evidence type="ECO:0000256" key="7">
    <source>
        <dbReference type="ARBA" id="ARBA00023136"/>
    </source>
</evidence>
<organism evidence="9 10">
    <name type="scientific">Massilia psychrophila</name>
    <dbReference type="NCBI Taxonomy" id="1603353"/>
    <lineage>
        <taxon>Bacteria</taxon>
        <taxon>Pseudomonadati</taxon>
        <taxon>Pseudomonadota</taxon>
        <taxon>Betaproteobacteria</taxon>
        <taxon>Burkholderiales</taxon>
        <taxon>Oxalobacteraceae</taxon>
        <taxon>Telluria group</taxon>
        <taxon>Massilia</taxon>
    </lineage>
</organism>
<dbReference type="InterPro" id="IPR011541">
    <property type="entry name" value="Ni/Co_transpt_high_affinity"/>
</dbReference>
<proteinExistence type="inferred from homology"/>
<accession>A0A2G8T6N9</accession>
<dbReference type="OrthoDB" id="9776706at2"/>
<evidence type="ECO:0000256" key="8">
    <source>
        <dbReference type="RuleBase" id="RU362101"/>
    </source>
</evidence>
<evidence type="ECO:0000313" key="9">
    <source>
        <dbReference type="EMBL" id="PIL41358.1"/>
    </source>
</evidence>
<feature type="transmembrane region" description="Helical" evidence="8">
    <location>
        <begin position="21"/>
        <end position="40"/>
    </location>
</feature>
<gene>
    <name evidence="9" type="ORF">CR103_02300</name>
</gene>
<dbReference type="GO" id="GO:0012505">
    <property type="term" value="C:endomembrane system"/>
    <property type="evidence" value="ECO:0007669"/>
    <property type="project" value="UniProtKB-SubCell"/>
</dbReference>
<dbReference type="EMBL" id="PDOB01000002">
    <property type="protein sequence ID" value="PIL41358.1"/>
    <property type="molecule type" value="Genomic_DNA"/>
</dbReference>
<evidence type="ECO:0000256" key="5">
    <source>
        <dbReference type="ARBA" id="ARBA00022692"/>
    </source>
</evidence>
<dbReference type="Proteomes" id="UP000228593">
    <property type="component" value="Unassembled WGS sequence"/>
</dbReference>
<dbReference type="Pfam" id="PF03824">
    <property type="entry name" value="NicO"/>
    <property type="match status" value="1"/>
</dbReference>
<feature type="transmembrane region" description="Helical" evidence="8">
    <location>
        <begin position="135"/>
        <end position="157"/>
    </location>
</feature>
<feature type="transmembrane region" description="Helical" evidence="8">
    <location>
        <begin position="46"/>
        <end position="64"/>
    </location>
</feature>
<dbReference type="GO" id="GO:0015099">
    <property type="term" value="F:nickel cation transmembrane transporter activity"/>
    <property type="evidence" value="ECO:0007669"/>
    <property type="project" value="UniProtKB-UniRule"/>
</dbReference>
<feature type="transmembrane region" description="Helical" evidence="8">
    <location>
        <begin position="316"/>
        <end position="339"/>
    </location>
</feature>
<reference evidence="9 10" key="1">
    <citation type="submission" date="2017-10" db="EMBL/GenBank/DDBJ databases">
        <title>Massilia psychrophilum sp. nov., a novel purple-pigmented bacterium isolated from Tianshan glacier, Xinjiang Municipality, China.</title>
        <authorList>
            <person name="Wang H."/>
        </authorList>
    </citation>
    <scope>NUCLEOTIDE SEQUENCE [LARGE SCALE GENOMIC DNA]</scope>
    <source>
        <strain evidence="9 10">JCM 30813</strain>
    </source>
</reference>
<dbReference type="NCBIfam" id="TIGR00802">
    <property type="entry name" value="nico"/>
    <property type="match status" value="1"/>
</dbReference>
<comment type="caution">
    <text evidence="9">The sequence shown here is derived from an EMBL/GenBank/DDBJ whole genome shotgun (WGS) entry which is preliminary data.</text>
</comment>